<dbReference type="PANTHER" id="PTHR44086:SF13">
    <property type="entry name" value="THIOSULFATE SULFURTRANSFERASE PSPE"/>
    <property type="match status" value="1"/>
</dbReference>
<organism evidence="3 4">
    <name type="scientific">Nocardia africana</name>
    <dbReference type="NCBI Taxonomy" id="134964"/>
    <lineage>
        <taxon>Bacteria</taxon>
        <taxon>Bacillati</taxon>
        <taxon>Actinomycetota</taxon>
        <taxon>Actinomycetes</taxon>
        <taxon>Mycobacteriales</taxon>
        <taxon>Nocardiaceae</taxon>
        <taxon>Nocardia</taxon>
    </lineage>
</organism>
<dbReference type="SMART" id="SM00450">
    <property type="entry name" value="RHOD"/>
    <property type="match status" value="3"/>
</dbReference>
<dbReference type="SUPFAM" id="SSF52821">
    <property type="entry name" value="Rhodanese/Cell cycle control phosphatase"/>
    <property type="match status" value="3"/>
</dbReference>
<accession>A0ABW6NH32</accession>
<dbReference type="RefSeq" id="WP_387251306.1">
    <property type="nucleotide sequence ID" value="NZ_JBIALX010000005.1"/>
</dbReference>
<evidence type="ECO:0000313" key="3">
    <source>
        <dbReference type="EMBL" id="MFF0454425.1"/>
    </source>
</evidence>
<feature type="domain" description="Rhodanese" evidence="2">
    <location>
        <begin position="166"/>
        <end position="257"/>
    </location>
</feature>
<evidence type="ECO:0000256" key="1">
    <source>
        <dbReference type="SAM" id="MobiDB-lite"/>
    </source>
</evidence>
<feature type="domain" description="Rhodanese" evidence="2">
    <location>
        <begin position="302"/>
        <end position="376"/>
    </location>
</feature>
<evidence type="ECO:0000313" key="4">
    <source>
        <dbReference type="Proteomes" id="UP001601521"/>
    </source>
</evidence>
<keyword evidence="4" id="KW-1185">Reference proteome</keyword>
<proteinExistence type="predicted"/>
<reference evidence="3 4" key="1">
    <citation type="submission" date="2024-10" db="EMBL/GenBank/DDBJ databases">
        <title>The Natural Products Discovery Center: Release of the First 8490 Sequenced Strains for Exploring Actinobacteria Biosynthetic Diversity.</title>
        <authorList>
            <person name="Kalkreuter E."/>
            <person name="Kautsar S.A."/>
            <person name="Yang D."/>
            <person name="Bader C.D."/>
            <person name="Teijaro C.N."/>
            <person name="Fluegel L."/>
            <person name="Davis C.M."/>
            <person name="Simpson J.R."/>
            <person name="Lauterbach L."/>
            <person name="Steele A.D."/>
            <person name="Gui C."/>
            <person name="Meng S."/>
            <person name="Li G."/>
            <person name="Viehrig K."/>
            <person name="Ye F."/>
            <person name="Su P."/>
            <person name="Kiefer A.F."/>
            <person name="Nichols A."/>
            <person name="Cepeda A.J."/>
            <person name="Yan W."/>
            <person name="Fan B."/>
            <person name="Jiang Y."/>
            <person name="Adhikari A."/>
            <person name="Zheng C.-J."/>
            <person name="Schuster L."/>
            <person name="Cowan T.M."/>
            <person name="Smanski M.J."/>
            <person name="Chevrette M.G."/>
            <person name="De Carvalho L.P.S."/>
            <person name="Shen B."/>
        </authorList>
    </citation>
    <scope>NUCLEOTIDE SEQUENCE [LARGE SCALE GENOMIC DNA]</scope>
    <source>
        <strain evidence="3 4">NPDC004550</strain>
    </source>
</reference>
<feature type="compositionally biased region" description="Basic and acidic residues" evidence="1">
    <location>
        <begin position="1"/>
        <end position="27"/>
    </location>
</feature>
<comment type="caution">
    <text evidence="3">The sequence shown here is derived from an EMBL/GenBank/DDBJ whole genome shotgun (WGS) entry which is preliminary data.</text>
</comment>
<evidence type="ECO:0000259" key="2">
    <source>
        <dbReference type="PROSITE" id="PS50206"/>
    </source>
</evidence>
<dbReference type="InterPro" id="IPR001763">
    <property type="entry name" value="Rhodanese-like_dom"/>
</dbReference>
<protein>
    <submittedName>
        <fullName evidence="3">Rhodanese-like domain-containing protein</fullName>
    </submittedName>
</protein>
<dbReference type="EMBL" id="JBIALX010000005">
    <property type="protein sequence ID" value="MFF0454425.1"/>
    <property type="molecule type" value="Genomic_DNA"/>
</dbReference>
<dbReference type="PROSITE" id="PS50206">
    <property type="entry name" value="RHODANESE_3"/>
    <property type="match status" value="3"/>
</dbReference>
<dbReference type="Gene3D" id="3.40.250.10">
    <property type="entry name" value="Rhodanese-like domain"/>
    <property type="match status" value="3"/>
</dbReference>
<gene>
    <name evidence="3" type="ORF">ACFYTH_13760</name>
</gene>
<feature type="domain" description="Rhodanese" evidence="2">
    <location>
        <begin position="43"/>
        <end position="133"/>
    </location>
</feature>
<feature type="region of interest" description="Disordered" evidence="1">
    <location>
        <begin position="1"/>
        <end position="29"/>
    </location>
</feature>
<dbReference type="InterPro" id="IPR036873">
    <property type="entry name" value="Rhodanese-like_dom_sf"/>
</dbReference>
<dbReference type="PANTHER" id="PTHR44086">
    <property type="entry name" value="THIOSULFATE SULFURTRANSFERASE RDL2, MITOCHONDRIAL-RELATED"/>
    <property type="match status" value="1"/>
</dbReference>
<name>A0ABW6NH32_9NOCA</name>
<dbReference type="Pfam" id="PF00581">
    <property type="entry name" value="Rhodanese"/>
    <property type="match status" value="3"/>
</dbReference>
<sequence>MNHAREHIIDRRQHRDSEHRGPEDTEKPFGTIDSEILRHWLADGDELAVLDIRPAEVVGYASALFAKNLPAERVADEIDRYVPRARVRTVLVDGGDGVAESVARELAAAGRTDVHVLAGGIPEWTRDGTDDLPTFDVPGQAFSLGIRDERKTPAVTAAELEALRDDGADVVVIDTRTLPEFTAGHVPGAVGVPGAELLLRFADVVPSPDTHVVVSCAGLPRAIIGAQTLIDAGVPNKVSYLHDGTKAWQQENFELETGATAVYGPADEAAREYAAQRVRVISADDEFDRITADTARVWAADPDRTTYLLDVRTPEEFAREHLPGSINAEGGQLLGVAYRTIAVRGARVVLIDDLTAARASVVAHWLQRRGFDIALLLHDFRPQA</sequence>
<dbReference type="Proteomes" id="UP001601521">
    <property type="component" value="Unassembled WGS sequence"/>
</dbReference>